<reference evidence="1" key="1">
    <citation type="submission" date="2018-05" db="EMBL/GenBank/DDBJ databases">
        <authorList>
            <person name="Lanie J.A."/>
            <person name="Ng W.-L."/>
            <person name="Kazmierczak K.M."/>
            <person name="Andrzejewski T.M."/>
            <person name="Davidsen T.M."/>
            <person name="Wayne K.J."/>
            <person name="Tettelin H."/>
            <person name="Glass J.I."/>
            <person name="Rusch D."/>
            <person name="Podicherti R."/>
            <person name="Tsui H.-C.T."/>
            <person name="Winkler M.E."/>
        </authorList>
    </citation>
    <scope>NUCLEOTIDE SEQUENCE</scope>
</reference>
<protein>
    <recommendedName>
        <fullName evidence="2">Leucine-rich repeat domain-containing protein</fullName>
    </recommendedName>
</protein>
<evidence type="ECO:0000313" key="1">
    <source>
        <dbReference type="EMBL" id="SVB24063.1"/>
    </source>
</evidence>
<dbReference type="AlphaFoldDB" id="A0A382CFD0"/>
<dbReference type="PANTHER" id="PTHR45661:SF3">
    <property type="entry name" value="IG-LIKE DOMAIN-CONTAINING PROTEIN"/>
    <property type="match status" value="1"/>
</dbReference>
<dbReference type="Pfam" id="PF13306">
    <property type="entry name" value="LRR_5"/>
    <property type="match status" value="2"/>
</dbReference>
<sequence length="262" mass="26685">VAIPAGLKHAISTSHTSSEGATLSQFFGCSALTSVTIGVLAVNQGFTGWIDNDLLKTNAVTKIIFVEGVNDVGDQSFQNKSSLQSVEFPVSATRIGNLAFQNCAGLTEITISKGIKSIAGNAFEGCAKLNAINVSEWNTVYSSEDGILLNKNGETLIKCPEGKAGVCVLPEDVTIISGSAFRRCAGLTGVTMPEGVTGIGSHAFSECTGLTGVTIPGSVTSIGSHAFSGCTGLTGITIPKGVTGIGTFAFAGCQALRSVTIG</sequence>
<dbReference type="InterPro" id="IPR032675">
    <property type="entry name" value="LRR_dom_sf"/>
</dbReference>
<gene>
    <name evidence="1" type="ORF">METZ01_LOCUS176917</name>
</gene>
<feature type="non-terminal residue" evidence="1">
    <location>
        <position position="1"/>
    </location>
</feature>
<dbReference type="InterPro" id="IPR011889">
    <property type="entry name" value="Liste_lipo_26"/>
</dbReference>
<organism evidence="1">
    <name type="scientific">marine metagenome</name>
    <dbReference type="NCBI Taxonomy" id="408172"/>
    <lineage>
        <taxon>unclassified sequences</taxon>
        <taxon>metagenomes</taxon>
        <taxon>ecological metagenomes</taxon>
    </lineage>
</organism>
<feature type="non-terminal residue" evidence="1">
    <location>
        <position position="262"/>
    </location>
</feature>
<name>A0A382CFD0_9ZZZZ</name>
<dbReference type="Gene3D" id="3.80.10.10">
    <property type="entry name" value="Ribonuclease Inhibitor"/>
    <property type="match status" value="1"/>
</dbReference>
<proteinExistence type="predicted"/>
<dbReference type="NCBIfam" id="TIGR02167">
    <property type="entry name" value="Liste_lipo_26"/>
    <property type="match status" value="1"/>
</dbReference>
<accession>A0A382CFD0</accession>
<dbReference type="InterPro" id="IPR053139">
    <property type="entry name" value="Surface_bspA-like"/>
</dbReference>
<dbReference type="SUPFAM" id="SSF52058">
    <property type="entry name" value="L domain-like"/>
    <property type="match status" value="1"/>
</dbReference>
<dbReference type="PANTHER" id="PTHR45661">
    <property type="entry name" value="SURFACE ANTIGEN"/>
    <property type="match status" value="1"/>
</dbReference>
<evidence type="ECO:0008006" key="2">
    <source>
        <dbReference type="Google" id="ProtNLM"/>
    </source>
</evidence>
<dbReference type="EMBL" id="UINC01033964">
    <property type="protein sequence ID" value="SVB24063.1"/>
    <property type="molecule type" value="Genomic_DNA"/>
</dbReference>
<dbReference type="InterPro" id="IPR026906">
    <property type="entry name" value="LRR_5"/>
</dbReference>